<dbReference type="AlphaFoldDB" id="A0AA39NTW3"/>
<gene>
    <name evidence="9" type="ORF">IW261DRAFT_1666918</name>
</gene>
<organism evidence="9 10">
    <name type="scientific">Armillaria novae-zelandiae</name>
    <dbReference type="NCBI Taxonomy" id="153914"/>
    <lineage>
        <taxon>Eukaryota</taxon>
        <taxon>Fungi</taxon>
        <taxon>Dikarya</taxon>
        <taxon>Basidiomycota</taxon>
        <taxon>Agaricomycotina</taxon>
        <taxon>Agaricomycetes</taxon>
        <taxon>Agaricomycetidae</taxon>
        <taxon>Agaricales</taxon>
        <taxon>Marasmiineae</taxon>
        <taxon>Physalacriaceae</taxon>
        <taxon>Armillaria</taxon>
    </lineage>
</organism>
<dbReference type="Gene3D" id="3.50.50.60">
    <property type="entry name" value="FAD/NAD(P)-binding domain"/>
    <property type="match status" value="1"/>
</dbReference>
<proteinExistence type="inferred from homology"/>
<dbReference type="InterPro" id="IPR007867">
    <property type="entry name" value="GMC_OxRtase_C"/>
</dbReference>
<evidence type="ECO:0000313" key="9">
    <source>
        <dbReference type="EMBL" id="KAK0471781.1"/>
    </source>
</evidence>
<evidence type="ECO:0000256" key="3">
    <source>
        <dbReference type="ARBA" id="ARBA00022630"/>
    </source>
</evidence>
<dbReference type="GO" id="GO:0050660">
    <property type="term" value="F:flavin adenine dinucleotide binding"/>
    <property type="evidence" value="ECO:0007669"/>
    <property type="project" value="InterPro"/>
</dbReference>
<evidence type="ECO:0000256" key="1">
    <source>
        <dbReference type="ARBA" id="ARBA00001974"/>
    </source>
</evidence>
<evidence type="ECO:0000256" key="2">
    <source>
        <dbReference type="ARBA" id="ARBA00010790"/>
    </source>
</evidence>
<dbReference type="PANTHER" id="PTHR11552">
    <property type="entry name" value="GLUCOSE-METHANOL-CHOLINE GMC OXIDOREDUCTASE"/>
    <property type="match status" value="1"/>
</dbReference>
<accession>A0AA39NTW3</accession>
<dbReference type="Pfam" id="PF05199">
    <property type="entry name" value="GMC_oxred_C"/>
    <property type="match status" value="1"/>
</dbReference>
<keyword evidence="3" id="KW-0285">Flavoprotein</keyword>
<keyword evidence="10" id="KW-1185">Reference proteome</keyword>
<dbReference type="InterPro" id="IPR036188">
    <property type="entry name" value="FAD/NAD-bd_sf"/>
</dbReference>
<keyword evidence="7" id="KW-0325">Glycoprotein</keyword>
<evidence type="ECO:0000256" key="4">
    <source>
        <dbReference type="ARBA" id="ARBA00022729"/>
    </source>
</evidence>
<keyword evidence="4" id="KW-0732">Signal</keyword>
<protein>
    <recommendedName>
        <fullName evidence="8">Glucose-methanol-choline oxidoreductase C-terminal domain-containing protein</fullName>
    </recommendedName>
</protein>
<dbReference type="EMBL" id="JAUEPR010000047">
    <property type="protein sequence ID" value="KAK0471781.1"/>
    <property type="molecule type" value="Genomic_DNA"/>
</dbReference>
<dbReference type="PANTHER" id="PTHR11552:SF201">
    <property type="entry name" value="GLUCOSE-METHANOL-CHOLINE OXIDOREDUCTASE N-TERMINAL DOMAIN-CONTAINING PROTEIN"/>
    <property type="match status" value="1"/>
</dbReference>
<comment type="cofactor">
    <cofactor evidence="1">
        <name>FAD</name>
        <dbReference type="ChEBI" id="CHEBI:57692"/>
    </cofactor>
</comment>
<dbReference type="Gene3D" id="3.30.560.10">
    <property type="entry name" value="Glucose Oxidase, domain 3"/>
    <property type="match status" value="1"/>
</dbReference>
<evidence type="ECO:0000313" key="10">
    <source>
        <dbReference type="Proteomes" id="UP001175227"/>
    </source>
</evidence>
<name>A0AA39NTW3_9AGAR</name>
<evidence type="ECO:0000256" key="7">
    <source>
        <dbReference type="ARBA" id="ARBA00023180"/>
    </source>
</evidence>
<dbReference type="SUPFAM" id="SSF54373">
    <property type="entry name" value="FAD-linked reductases, C-terminal domain"/>
    <property type="match status" value="1"/>
</dbReference>
<comment type="similarity">
    <text evidence="2">Belongs to the GMC oxidoreductase family.</text>
</comment>
<feature type="domain" description="Glucose-methanol-choline oxidoreductase C-terminal" evidence="8">
    <location>
        <begin position="96"/>
        <end position="189"/>
    </location>
</feature>
<evidence type="ECO:0000256" key="6">
    <source>
        <dbReference type="ARBA" id="ARBA00023002"/>
    </source>
</evidence>
<dbReference type="InterPro" id="IPR012132">
    <property type="entry name" value="GMC_OxRdtase"/>
</dbReference>
<dbReference type="GO" id="GO:0016614">
    <property type="term" value="F:oxidoreductase activity, acting on CH-OH group of donors"/>
    <property type="evidence" value="ECO:0007669"/>
    <property type="project" value="InterPro"/>
</dbReference>
<comment type="caution">
    <text evidence="9">The sequence shown here is derived from an EMBL/GenBank/DDBJ whole genome shotgun (WGS) entry which is preliminary data.</text>
</comment>
<keyword evidence="5" id="KW-0274">FAD</keyword>
<evidence type="ECO:0000256" key="5">
    <source>
        <dbReference type="ARBA" id="ARBA00022827"/>
    </source>
</evidence>
<reference evidence="9" key="1">
    <citation type="submission" date="2023-06" db="EMBL/GenBank/DDBJ databases">
        <authorList>
            <consortium name="Lawrence Berkeley National Laboratory"/>
            <person name="Ahrendt S."/>
            <person name="Sahu N."/>
            <person name="Indic B."/>
            <person name="Wong-Bajracharya J."/>
            <person name="Merenyi Z."/>
            <person name="Ke H.-M."/>
            <person name="Monk M."/>
            <person name="Kocsube S."/>
            <person name="Drula E."/>
            <person name="Lipzen A."/>
            <person name="Balint B."/>
            <person name="Henrissat B."/>
            <person name="Andreopoulos B."/>
            <person name="Martin F.M."/>
            <person name="Harder C.B."/>
            <person name="Rigling D."/>
            <person name="Ford K.L."/>
            <person name="Foster G.D."/>
            <person name="Pangilinan J."/>
            <person name="Papanicolaou A."/>
            <person name="Barry K."/>
            <person name="LaButti K."/>
            <person name="Viragh M."/>
            <person name="Koriabine M."/>
            <person name="Yan M."/>
            <person name="Riley R."/>
            <person name="Champramary S."/>
            <person name="Plett K.L."/>
            <person name="Tsai I.J."/>
            <person name="Slot J."/>
            <person name="Sipos G."/>
            <person name="Plett J."/>
            <person name="Nagy L.G."/>
            <person name="Grigoriev I.V."/>
        </authorList>
    </citation>
    <scope>NUCLEOTIDE SEQUENCE</scope>
    <source>
        <strain evidence="9">ICMP 16352</strain>
    </source>
</reference>
<dbReference type="Proteomes" id="UP001175227">
    <property type="component" value="Unassembled WGS sequence"/>
</dbReference>
<sequence length="197" mass="22087">MLQAPAYIFIPASKLGDAQAWQHATDVQCAAYLAGINNPQLCARLAKPYAIQKRWFCDEKHPQGEVSFYNGHFPVPTFEPKLGQRYMMLNASILHPFSWGSMHIQSSDLSEPLAIDPQYFSNSVDLEVLIHTIKLVLKLYETEPLTELMVPNGLVFLTKVDLEADGLREFVKNTCSTVYHPLGTAAMMPWDLGGCSR</sequence>
<keyword evidence="6" id="KW-0560">Oxidoreductase</keyword>
<evidence type="ECO:0000259" key="8">
    <source>
        <dbReference type="Pfam" id="PF05199"/>
    </source>
</evidence>